<proteinExistence type="predicted"/>
<reference evidence="1 2" key="1">
    <citation type="submission" date="2014-04" db="EMBL/GenBank/DDBJ databases">
        <authorList>
            <consortium name="DOE Joint Genome Institute"/>
            <person name="Kuo A."/>
            <person name="Ruytinx J."/>
            <person name="Rineau F."/>
            <person name="Colpaert J."/>
            <person name="Kohler A."/>
            <person name="Nagy L.G."/>
            <person name="Floudas D."/>
            <person name="Copeland A."/>
            <person name="Barry K.W."/>
            <person name="Cichocki N."/>
            <person name="Veneault-Fourrey C."/>
            <person name="LaButti K."/>
            <person name="Lindquist E.A."/>
            <person name="Lipzen A."/>
            <person name="Lundell T."/>
            <person name="Morin E."/>
            <person name="Murat C."/>
            <person name="Sun H."/>
            <person name="Tunlid A."/>
            <person name="Henrissat B."/>
            <person name="Grigoriev I.V."/>
            <person name="Hibbett D.S."/>
            <person name="Martin F."/>
            <person name="Nordberg H.P."/>
            <person name="Cantor M.N."/>
            <person name="Hua S.X."/>
        </authorList>
    </citation>
    <scope>NUCLEOTIDE SEQUENCE [LARGE SCALE GENOMIC DNA]</scope>
    <source>
        <strain evidence="1 2">UH-Slu-Lm8-n1</strain>
    </source>
</reference>
<accession>A0A0D0AB06</accession>
<name>A0A0D0AB06_9AGAM</name>
<evidence type="ECO:0000313" key="2">
    <source>
        <dbReference type="Proteomes" id="UP000054485"/>
    </source>
</evidence>
<organism evidence="1 2">
    <name type="scientific">Suillus luteus UH-Slu-Lm8-n1</name>
    <dbReference type="NCBI Taxonomy" id="930992"/>
    <lineage>
        <taxon>Eukaryota</taxon>
        <taxon>Fungi</taxon>
        <taxon>Dikarya</taxon>
        <taxon>Basidiomycota</taxon>
        <taxon>Agaricomycotina</taxon>
        <taxon>Agaricomycetes</taxon>
        <taxon>Agaricomycetidae</taxon>
        <taxon>Boletales</taxon>
        <taxon>Suillineae</taxon>
        <taxon>Suillaceae</taxon>
        <taxon>Suillus</taxon>
    </lineage>
</organism>
<dbReference type="InParanoid" id="A0A0D0AB06"/>
<gene>
    <name evidence="1" type="ORF">CY34DRAFT_808828</name>
</gene>
<sequence>MNVLHLCPFRRENGGWTAQLLHSTHMRNPCPYTKLCSGISRICNQRTARTLFQIADHPPQIGIGTFPENKTPPSRLFMYMDRKNEM</sequence>
<evidence type="ECO:0000313" key="1">
    <source>
        <dbReference type="EMBL" id="KIK38946.1"/>
    </source>
</evidence>
<dbReference type="Proteomes" id="UP000054485">
    <property type="component" value="Unassembled WGS sequence"/>
</dbReference>
<dbReference type="AlphaFoldDB" id="A0A0D0AB06"/>
<reference evidence="2" key="2">
    <citation type="submission" date="2015-01" db="EMBL/GenBank/DDBJ databases">
        <title>Evolutionary Origins and Diversification of the Mycorrhizal Mutualists.</title>
        <authorList>
            <consortium name="DOE Joint Genome Institute"/>
            <consortium name="Mycorrhizal Genomics Consortium"/>
            <person name="Kohler A."/>
            <person name="Kuo A."/>
            <person name="Nagy L.G."/>
            <person name="Floudas D."/>
            <person name="Copeland A."/>
            <person name="Barry K.W."/>
            <person name="Cichocki N."/>
            <person name="Veneault-Fourrey C."/>
            <person name="LaButti K."/>
            <person name="Lindquist E.A."/>
            <person name="Lipzen A."/>
            <person name="Lundell T."/>
            <person name="Morin E."/>
            <person name="Murat C."/>
            <person name="Riley R."/>
            <person name="Ohm R."/>
            <person name="Sun H."/>
            <person name="Tunlid A."/>
            <person name="Henrissat B."/>
            <person name="Grigoriev I.V."/>
            <person name="Hibbett D.S."/>
            <person name="Martin F."/>
        </authorList>
    </citation>
    <scope>NUCLEOTIDE SEQUENCE [LARGE SCALE GENOMIC DNA]</scope>
    <source>
        <strain evidence="2">UH-Slu-Lm8-n1</strain>
    </source>
</reference>
<dbReference type="EMBL" id="KN835366">
    <property type="protein sequence ID" value="KIK38946.1"/>
    <property type="molecule type" value="Genomic_DNA"/>
</dbReference>
<protein>
    <submittedName>
        <fullName evidence="1">Uncharacterized protein</fullName>
    </submittedName>
</protein>
<keyword evidence="2" id="KW-1185">Reference proteome</keyword>
<dbReference type="HOGENOM" id="CLU_2499369_0_0_1"/>